<feature type="compositionally biased region" description="Acidic residues" evidence="1">
    <location>
        <begin position="85"/>
        <end position="97"/>
    </location>
</feature>
<evidence type="ECO:0000313" key="3">
    <source>
        <dbReference type="EMBL" id="OWF52511.1"/>
    </source>
</evidence>
<name>A0A210QUV6_MIZYE</name>
<evidence type="ECO:0000256" key="1">
    <source>
        <dbReference type="SAM" id="MobiDB-lite"/>
    </source>
</evidence>
<organism evidence="3 4">
    <name type="scientific">Mizuhopecten yessoensis</name>
    <name type="common">Japanese scallop</name>
    <name type="synonym">Patinopecten yessoensis</name>
    <dbReference type="NCBI Taxonomy" id="6573"/>
    <lineage>
        <taxon>Eukaryota</taxon>
        <taxon>Metazoa</taxon>
        <taxon>Spiralia</taxon>
        <taxon>Lophotrochozoa</taxon>
        <taxon>Mollusca</taxon>
        <taxon>Bivalvia</taxon>
        <taxon>Autobranchia</taxon>
        <taxon>Pteriomorphia</taxon>
        <taxon>Pectinida</taxon>
        <taxon>Pectinoidea</taxon>
        <taxon>Pectinidae</taxon>
        <taxon>Mizuhopecten</taxon>
    </lineage>
</organism>
<feature type="region of interest" description="Disordered" evidence="1">
    <location>
        <begin position="63"/>
        <end position="97"/>
    </location>
</feature>
<feature type="compositionally biased region" description="Basic residues" evidence="1">
    <location>
        <begin position="63"/>
        <end position="81"/>
    </location>
</feature>
<comment type="caution">
    <text evidence="3">The sequence shown here is derived from an EMBL/GenBank/DDBJ whole genome shotgun (WGS) entry which is preliminary data.</text>
</comment>
<reference evidence="3 4" key="1">
    <citation type="journal article" date="2017" name="Nat. Ecol. Evol.">
        <title>Scallop genome provides insights into evolution of bilaterian karyotype and development.</title>
        <authorList>
            <person name="Wang S."/>
            <person name="Zhang J."/>
            <person name="Jiao W."/>
            <person name="Li J."/>
            <person name="Xun X."/>
            <person name="Sun Y."/>
            <person name="Guo X."/>
            <person name="Huan P."/>
            <person name="Dong B."/>
            <person name="Zhang L."/>
            <person name="Hu X."/>
            <person name="Sun X."/>
            <person name="Wang J."/>
            <person name="Zhao C."/>
            <person name="Wang Y."/>
            <person name="Wang D."/>
            <person name="Huang X."/>
            <person name="Wang R."/>
            <person name="Lv J."/>
            <person name="Li Y."/>
            <person name="Zhang Z."/>
            <person name="Liu B."/>
            <person name="Lu W."/>
            <person name="Hui Y."/>
            <person name="Liang J."/>
            <person name="Zhou Z."/>
            <person name="Hou R."/>
            <person name="Li X."/>
            <person name="Liu Y."/>
            <person name="Li H."/>
            <person name="Ning X."/>
            <person name="Lin Y."/>
            <person name="Zhao L."/>
            <person name="Xing Q."/>
            <person name="Dou J."/>
            <person name="Li Y."/>
            <person name="Mao J."/>
            <person name="Guo H."/>
            <person name="Dou H."/>
            <person name="Li T."/>
            <person name="Mu C."/>
            <person name="Jiang W."/>
            <person name="Fu Q."/>
            <person name="Fu X."/>
            <person name="Miao Y."/>
            <person name="Liu J."/>
            <person name="Yu Q."/>
            <person name="Li R."/>
            <person name="Liao H."/>
            <person name="Li X."/>
            <person name="Kong Y."/>
            <person name="Jiang Z."/>
            <person name="Chourrout D."/>
            <person name="Li R."/>
            <person name="Bao Z."/>
        </authorList>
    </citation>
    <scope>NUCLEOTIDE SEQUENCE [LARGE SCALE GENOMIC DNA]</scope>
    <source>
        <strain evidence="3 4">PY_sf001</strain>
    </source>
</reference>
<keyword evidence="4" id="KW-1185">Reference proteome</keyword>
<feature type="chain" id="PRO_5013210761" evidence="2">
    <location>
        <begin position="20"/>
        <end position="131"/>
    </location>
</feature>
<accession>A0A210QUV6</accession>
<keyword evidence="2" id="KW-0732">Signal</keyword>
<evidence type="ECO:0000256" key="2">
    <source>
        <dbReference type="SAM" id="SignalP"/>
    </source>
</evidence>
<feature type="signal peptide" evidence="2">
    <location>
        <begin position="1"/>
        <end position="19"/>
    </location>
</feature>
<protein>
    <submittedName>
        <fullName evidence="3">Uncharacterized protein</fullName>
    </submittedName>
</protein>
<evidence type="ECO:0000313" key="4">
    <source>
        <dbReference type="Proteomes" id="UP000242188"/>
    </source>
</evidence>
<proteinExistence type="predicted"/>
<gene>
    <name evidence="3" type="ORF">KP79_PYT06832</name>
</gene>
<sequence length="131" mass="14819">MKMKFVYALLLFMLVAVWAHTDYSESDDDDDGRSVTAVQKARLMTGDISPNNNDENRMVTKVRRKRGFIRSLGKKSKRKGRGEKGEDDDDNDSSYDDDDDGFSWFGSGTSSYNATRNLFIVLALLALQCIM</sequence>
<dbReference type="Proteomes" id="UP000242188">
    <property type="component" value="Unassembled WGS sequence"/>
</dbReference>
<dbReference type="EMBL" id="NEDP02001786">
    <property type="protein sequence ID" value="OWF52511.1"/>
    <property type="molecule type" value="Genomic_DNA"/>
</dbReference>
<dbReference type="AlphaFoldDB" id="A0A210QUV6"/>